<feature type="region of interest" description="Disordered" evidence="1">
    <location>
        <begin position="19"/>
        <end position="60"/>
    </location>
</feature>
<feature type="compositionally biased region" description="Basic residues" evidence="1">
    <location>
        <begin position="31"/>
        <end position="45"/>
    </location>
</feature>
<keyword evidence="2" id="KW-0472">Membrane</keyword>
<dbReference type="AlphaFoldDB" id="A0ABD3PWE7"/>
<comment type="caution">
    <text evidence="3">The sequence shown here is derived from an EMBL/GenBank/DDBJ whole genome shotgun (WGS) entry which is preliminary data.</text>
</comment>
<proteinExistence type="predicted"/>
<name>A0ABD3PWE7_9STRA</name>
<evidence type="ECO:0000313" key="3">
    <source>
        <dbReference type="EMBL" id="KAL3792258.1"/>
    </source>
</evidence>
<keyword evidence="4" id="KW-1185">Reference proteome</keyword>
<accession>A0ABD3PWE7</accession>
<evidence type="ECO:0000256" key="2">
    <source>
        <dbReference type="SAM" id="Phobius"/>
    </source>
</evidence>
<gene>
    <name evidence="3" type="ORF">ACHAW5_001084</name>
</gene>
<reference evidence="3 4" key="1">
    <citation type="submission" date="2024-10" db="EMBL/GenBank/DDBJ databases">
        <title>Updated reference genomes for cyclostephanoid diatoms.</title>
        <authorList>
            <person name="Roberts W.R."/>
            <person name="Alverson A.J."/>
        </authorList>
    </citation>
    <scope>NUCLEOTIDE SEQUENCE [LARGE SCALE GENOMIC DNA]</scope>
    <source>
        <strain evidence="3 4">AJA276-08</strain>
    </source>
</reference>
<protein>
    <submittedName>
        <fullName evidence="3">Uncharacterized protein</fullName>
    </submittedName>
</protein>
<organism evidence="3 4">
    <name type="scientific">Stephanodiscus triporus</name>
    <dbReference type="NCBI Taxonomy" id="2934178"/>
    <lineage>
        <taxon>Eukaryota</taxon>
        <taxon>Sar</taxon>
        <taxon>Stramenopiles</taxon>
        <taxon>Ochrophyta</taxon>
        <taxon>Bacillariophyta</taxon>
        <taxon>Coscinodiscophyceae</taxon>
        <taxon>Thalassiosirophycidae</taxon>
        <taxon>Stephanodiscales</taxon>
        <taxon>Stephanodiscaceae</taxon>
        <taxon>Stephanodiscus</taxon>
    </lineage>
</organism>
<feature type="transmembrane region" description="Helical" evidence="2">
    <location>
        <begin position="293"/>
        <end position="311"/>
    </location>
</feature>
<feature type="transmembrane region" description="Helical" evidence="2">
    <location>
        <begin position="83"/>
        <end position="107"/>
    </location>
</feature>
<feature type="transmembrane region" description="Helical" evidence="2">
    <location>
        <begin position="163"/>
        <end position="183"/>
    </location>
</feature>
<keyword evidence="2" id="KW-0812">Transmembrane</keyword>
<dbReference type="EMBL" id="JALLAZ020000561">
    <property type="protein sequence ID" value="KAL3792258.1"/>
    <property type="molecule type" value="Genomic_DNA"/>
</dbReference>
<feature type="compositionally biased region" description="Basic and acidic residues" evidence="1">
    <location>
        <begin position="19"/>
        <end position="30"/>
    </location>
</feature>
<sequence>MATTFQRIASSALMLRRFSDSDSSDTERGIPTKHPRRSRRIKKITRSVSSENGDTSKIPSKKESFDAEAFLDKRVMTPSQERFNAITMIPGMIYCLYFILAGCWITAGDQQDGSPLQQSENSDWEDMAREAFGSEHGYGWRGSFGCIHSSTFPYLTALPPLPVVAAAVGILVHSPFSMLYHWGYATYIEPSHRVKHWSRRLDHAFIHFASACAAYATSGRLDFFLLNAAFNMDCAYRQFEEKVRPRRNLNRIASSVFLYLLPVLVYKQYFLFFQFFVMFAMGGWLFVQYPMGGWSHGVFHLVLSFLPHLIMKVATQLESSQHQISLAVKCMATDVQL</sequence>
<keyword evidence="2" id="KW-1133">Transmembrane helix</keyword>
<evidence type="ECO:0000256" key="1">
    <source>
        <dbReference type="SAM" id="MobiDB-lite"/>
    </source>
</evidence>
<evidence type="ECO:0000313" key="4">
    <source>
        <dbReference type="Proteomes" id="UP001530315"/>
    </source>
</evidence>
<dbReference type="Proteomes" id="UP001530315">
    <property type="component" value="Unassembled WGS sequence"/>
</dbReference>